<proteinExistence type="predicted"/>
<organism evidence="1 2">
    <name type="scientific">Morococcus cerebrosus</name>
    <dbReference type="NCBI Taxonomy" id="1056807"/>
    <lineage>
        <taxon>Bacteria</taxon>
        <taxon>Pseudomonadati</taxon>
        <taxon>Pseudomonadota</taxon>
        <taxon>Betaproteobacteria</taxon>
        <taxon>Neisseriales</taxon>
        <taxon>Neisseriaceae</taxon>
        <taxon>Morococcus</taxon>
    </lineage>
</organism>
<gene>
    <name evidence="1" type="ORF">MCC93_00570</name>
</gene>
<evidence type="ECO:0000313" key="2">
    <source>
        <dbReference type="Proteomes" id="UP000031390"/>
    </source>
</evidence>
<reference evidence="1 2" key="1">
    <citation type="submission" date="2014-12" db="EMBL/GenBank/DDBJ databases">
        <title>Genome sequence of Morococcus cerebrosus.</title>
        <authorList>
            <person name="Shin S.-K."/>
            <person name="Yi H."/>
        </authorList>
    </citation>
    <scope>NUCLEOTIDE SEQUENCE [LARGE SCALE GENOMIC DNA]</scope>
    <source>
        <strain evidence="1 2">CIP 81.93</strain>
    </source>
</reference>
<dbReference type="Proteomes" id="UP000031390">
    <property type="component" value="Unassembled WGS sequence"/>
</dbReference>
<comment type="caution">
    <text evidence="1">The sequence shown here is derived from an EMBL/GenBank/DDBJ whole genome shotgun (WGS) entry which is preliminary data.</text>
</comment>
<sequence>MGGLNLVFHAFKSAQILLNCKILALKAGFLWARHFIPTHAQTNQSLFSFMQKGRLKLYIRFQTTFL</sequence>
<accession>A0A0C1H5X0</accession>
<dbReference type="EMBL" id="JUFZ01000003">
    <property type="protein sequence ID" value="KIC13183.1"/>
    <property type="molecule type" value="Genomic_DNA"/>
</dbReference>
<protein>
    <submittedName>
        <fullName evidence="1">Uncharacterized protein</fullName>
    </submittedName>
</protein>
<name>A0A0C1H5X0_9NEIS</name>
<evidence type="ECO:0000313" key="1">
    <source>
        <dbReference type="EMBL" id="KIC13183.1"/>
    </source>
</evidence>
<dbReference type="AlphaFoldDB" id="A0A0C1H5X0"/>